<proteinExistence type="predicted"/>
<name>E4ZRQ5_LEPMJ</name>
<dbReference type="HOGENOM" id="CLU_2237090_0_0_1"/>
<evidence type="ECO:0000313" key="3">
    <source>
        <dbReference type="Proteomes" id="UP000002668"/>
    </source>
</evidence>
<dbReference type="AlphaFoldDB" id="E4ZRQ5"/>
<dbReference type="EMBL" id="FP929116">
    <property type="protein sequence ID" value="CBX93902.1"/>
    <property type="molecule type" value="Genomic_DNA"/>
</dbReference>
<dbReference type="Proteomes" id="UP000002668">
    <property type="component" value="Genome"/>
</dbReference>
<organism evidence="3">
    <name type="scientific">Leptosphaeria maculans (strain JN3 / isolate v23.1.3 / race Av1-4-5-6-7-8)</name>
    <name type="common">Blackleg fungus</name>
    <name type="synonym">Phoma lingam</name>
    <dbReference type="NCBI Taxonomy" id="985895"/>
    <lineage>
        <taxon>Eukaryota</taxon>
        <taxon>Fungi</taxon>
        <taxon>Dikarya</taxon>
        <taxon>Ascomycota</taxon>
        <taxon>Pezizomycotina</taxon>
        <taxon>Dothideomycetes</taxon>
        <taxon>Pleosporomycetidae</taxon>
        <taxon>Pleosporales</taxon>
        <taxon>Pleosporineae</taxon>
        <taxon>Leptosphaeriaceae</taxon>
        <taxon>Plenodomus</taxon>
        <taxon>Plenodomus lingam/Leptosphaeria maculans species complex</taxon>
    </lineage>
</organism>
<feature type="region of interest" description="Disordered" evidence="1">
    <location>
        <begin position="85"/>
        <end position="105"/>
    </location>
</feature>
<accession>E4ZRQ5</accession>
<dbReference type="RefSeq" id="XP_003837342.1">
    <property type="nucleotide sequence ID" value="XM_003837294.1"/>
</dbReference>
<gene>
    <name evidence="2" type="ORF">LEMA_P035760.1</name>
</gene>
<sequence>MDHQYNNLFPPPIRPTNDPSHRDSYPAAKHGSNIQPVIPQTGFAAEANCDIFELTGSTDGCCLATAVQSVSGSSVALVHRKTNIPSPTAYPHTGSAHLPQSSACA</sequence>
<protein>
    <submittedName>
        <fullName evidence="2">Predicted protein</fullName>
    </submittedName>
</protein>
<reference evidence="3" key="1">
    <citation type="journal article" date="2011" name="Nat. Commun.">
        <title>Effector diversification within compartments of the Leptosphaeria maculans genome affected by Repeat-Induced Point mutations.</title>
        <authorList>
            <person name="Rouxel T."/>
            <person name="Grandaubert J."/>
            <person name="Hane J.K."/>
            <person name="Hoede C."/>
            <person name="van de Wouw A.P."/>
            <person name="Couloux A."/>
            <person name="Dominguez V."/>
            <person name="Anthouard V."/>
            <person name="Bally P."/>
            <person name="Bourras S."/>
            <person name="Cozijnsen A.J."/>
            <person name="Ciuffetti L.M."/>
            <person name="Degrave A."/>
            <person name="Dilmaghani A."/>
            <person name="Duret L."/>
            <person name="Fudal I."/>
            <person name="Goodwin S.B."/>
            <person name="Gout L."/>
            <person name="Glaser N."/>
            <person name="Linglin J."/>
            <person name="Kema G.H.J."/>
            <person name="Lapalu N."/>
            <person name="Lawrence C.B."/>
            <person name="May K."/>
            <person name="Meyer M."/>
            <person name="Ollivier B."/>
            <person name="Poulain J."/>
            <person name="Schoch C.L."/>
            <person name="Simon A."/>
            <person name="Spatafora J.W."/>
            <person name="Stachowiak A."/>
            <person name="Turgeon B.G."/>
            <person name="Tyler B.M."/>
            <person name="Vincent D."/>
            <person name="Weissenbach J."/>
            <person name="Amselem J."/>
            <person name="Quesneville H."/>
            <person name="Oliver R.P."/>
            <person name="Wincker P."/>
            <person name="Balesdent M.-H."/>
            <person name="Howlett B.J."/>
        </authorList>
    </citation>
    <scope>NUCLEOTIDE SEQUENCE [LARGE SCALE GENOMIC DNA]</scope>
    <source>
        <strain evidence="3">JN3 / isolate v23.1.3 / race Av1-4-5-6-7-8</strain>
    </source>
</reference>
<feature type="region of interest" description="Disordered" evidence="1">
    <location>
        <begin position="1"/>
        <end position="33"/>
    </location>
</feature>
<evidence type="ECO:0000256" key="1">
    <source>
        <dbReference type="SAM" id="MobiDB-lite"/>
    </source>
</evidence>
<dbReference type="VEuPathDB" id="FungiDB:LEMA_P035760.1"/>
<evidence type="ECO:0000313" key="2">
    <source>
        <dbReference type="EMBL" id="CBX93902.1"/>
    </source>
</evidence>
<dbReference type="InParanoid" id="E4ZRQ5"/>
<keyword evidence="3" id="KW-1185">Reference proteome</keyword>
<dbReference type="GeneID" id="13284402"/>